<name>A0A6A5U4A2_9PLEO</name>
<gene>
    <name evidence="2" type="ORF">CC80DRAFT_545396</name>
</gene>
<evidence type="ECO:0000313" key="3">
    <source>
        <dbReference type="Proteomes" id="UP000800035"/>
    </source>
</evidence>
<organism evidence="2 3">
    <name type="scientific">Byssothecium circinans</name>
    <dbReference type="NCBI Taxonomy" id="147558"/>
    <lineage>
        <taxon>Eukaryota</taxon>
        <taxon>Fungi</taxon>
        <taxon>Dikarya</taxon>
        <taxon>Ascomycota</taxon>
        <taxon>Pezizomycotina</taxon>
        <taxon>Dothideomycetes</taxon>
        <taxon>Pleosporomycetidae</taxon>
        <taxon>Pleosporales</taxon>
        <taxon>Massarineae</taxon>
        <taxon>Massarinaceae</taxon>
        <taxon>Byssothecium</taxon>
    </lineage>
</organism>
<keyword evidence="3" id="KW-1185">Reference proteome</keyword>
<evidence type="ECO:0000256" key="1">
    <source>
        <dbReference type="SAM" id="MobiDB-lite"/>
    </source>
</evidence>
<sequence>MAVAQDVIVSMASALDFFAQALAVPAVVALMAYPDDKPESSCTTSNRYPTCTTKFVVVTSVYPDLSSRTTSTSTSSTCYAVTACTGSATTVSTTTQTATTVQKFCEKTSCGNACARTRERRVAPSDTPKLDKPPALEDHLDSSNLTIFDTPEPGTGDWGDWYEKLRRKGETITIVNDNGVLGTNTAIAQVMWGNTKQNILVENLVGCIAVFCVSNIGAFVAHFWEKPSILHNFQADVINILQIYLGSRLNPILLGPEPACYIMAGSKTVIGDNNAEDQETLTRSDPTGWVYQSEVNQIRGKILELLPGAYVSGFAYARQVKEDILLEKGYGKGAVLFDPNQAKAGDIRFPPGYATVAVYHQGYQAIQFYWPHREFQIWRAHPRDGPAVNIALLVDRGTVLDPCRGDVDPPNIESSETVPRGSEITDVGPEVSPGTGGPGQPFKFRDSADNVVDENCVFRGGPYAPTADSGSGVVAGVLSCKFITAQCTRPYVNLATTCGGKPAAQCGTLGVDCSKFYQLLATCKW</sequence>
<dbReference type="Proteomes" id="UP000800035">
    <property type="component" value="Unassembled WGS sequence"/>
</dbReference>
<protein>
    <submittedName>
        <fullName evidence="2">Uncharacterized protein</fullName>
    </submittedName>
</protein>
<accession>A0A6A5U4A2</accession>
<evidence type="ECO:0000313" key="2">
    <source>
        <dbReference type="EMBL" id="KAF1959973.1"/>
    </source>
</evidence>
<proteinExistence type="predicted"/>
<feature type="region of interest" description="Disordered" evidence="1">
    <location>
        <begin position="404"/>
        <end position="439"/>
    </location>
</feature>
<dbReference type="AlphaFoldDB" id="A0A6A5U4A2"/>
<dbReference type="OrthoDB" id="3886018at2759"/>
<dbReference type="EMBL" id="ML976984">
    <property type="protein sequence ID" value="KAF1959973.1"/>
    <property type="molecule type" value="Genomic_DNA"/>
</dbReference>
<reference evidence="2" key="1">
    <citation type="journal article" date="2020" name="Stud. Mycol.">
        <title>101 Dothideomycetes genomes: a test case for predicting lifestyles and emergence of pathogens.</title>
        <authorList>
            <person name="Haridas S."/>
            <person name="Albert R."/>
            <person name="Binder M."/>
            <person name="Bloem J."/>
            <person name="Labutti K."/>
            <person name="Salamov A."/>
            <person name="Andreopoulos B."/>
            <person name="Baker S."/>
            <person name="Barry K."/>
            <person name="Bills G."/>
            <person name="Bluhm B."/>
            <person name="Cannon C."/>
            <person name="Castanera R."/>
            <person name="Culley D."/>
            <person name="Daum C."/>
            <person name="Ezra D."/>
            <person name="Gonzalez J."/>
            <person name="Henrissat B."/>
            <person name="Kuo A."/>
            <person name="Liang C."/>
            <person name="Lipzen A."/>
            <person name="Lutzoni F."/>
            <person name="Magnuson J."/>
            <person name="Mondo S."/>
            <person name="Nolan M."/>
            <person name="Ohm R."/>
            <person name="Pangilinan J."/>
            <person name="Park H.-J."/>
            <person name="Ramirez L."/>
            <person name="Alfaro M."/>
            <person name="Sun H."/>
            <person name="Tritt A."/>
            <person name="Yoshinaga Y."/>
            <person name="Zwiers L.-H."/>
            <person name="Turgeon B."/>
            <person name="Goodwin S."/>
            <person name="Spatafora J."/>
            <person name="Crous P."/>
            <person name="Grigoriev I."/>
        </authorList>
    </citation>
    <scope>NUCLEOTIDE SEQUENCE</scope>
    <source>
        <strain evidence="2">CBS 675.92</strain>
    </source>
</reference>